<sequence length="361" mass="38525">MTASPLRIALVAGTRFPVAEPFAGGMEAHTWLLAQGLTERGHDVTVFAAPGSDPSIARIEVIDGGRFEPSARARADVSMPPDRFLREHHAYQSLMLRLAADTTFDVVHLNTLHHLPVAMAELLPRPPLLTLHTPPTPWLESALTLGTTVRPVAVSQHTADAWRPMTGPIPVLHNGIDLQRWTAGPGGAGAVWTGRLVPEKAPHLAVTACRRAGLPLRLAGPAPDEHYLRTVLMPMLGPDAEWVGHLDHDALRRLVGAAAVCVVTPCWDEPFGLVVAEALAAGTPVAAFRRGALAELVTPECAVLVDGGDVDALAVAIRSASRLDRGAARRHAELSVDSRRMVAGYEQLYRADAPVEAPMAS</sequence>
<feature type="domain" description="Glycosyl transferase family 1" evidence="3">
    <location>
        <begin position="193"/>
        <end position="322"/>
    </location>
</feature>
<accession>A0ABW1JCY7</accession>
<dbReference type="InterPro" id="IPR028098">
    <property type="entry name" value="Glyco_trans_4-like_N"/>
</dbReference>
<organism evidence="5 6">
    <name type="scientific">Angustibacter luteus</name>
    <dbReference type="NCBI Taxonomy" id="658456"/>
    <lineage>
        <taxon>Bacteria</taxon>
        <taxon>Bacillati</taxon>
        <taxon>Actinomycetota</taxon>
        <taxon>Actinomycetes</taxon>
        <taxon>Kineosporiales</taxon>
        <taxon>Kineosporiaceae</taxon>
    </lineage>
</organism>
<evidence type="ECO:0000313" key="5">
    <source>
        <dbReference type="EMBL" id="MFC6006699.1"/>
    </source>
</evidence>
<dbReference type="InterPro" id="IPR050194">
    <property type="entry name" value="Glycosyltransferase_grp1"/>
</dbReference>
<dbReference type="PANTHER" id="PTHR45947:SF3">
    <property type="entry name" value="SULFOQUINOVOSYL TRANSFERASE SQD2"/>
    <property type="match status" value="1"/>
</dbReference>
<keyword evidence="6" id="KW-1185">Reference proteome</keyword>
<dbReference type="Pfam" id="PF13439">
    <property type="entry name" value="Glyco_transf_4"/>
    <property type="match status" value="1"/>
</dbReference>
<dbReference type="RefSeq" id="WP_345718176.1">
    <property type="nucleotide sequence ID" value="NZ_BAABFP010000008.1"/>
</dbReference>
<evidence type="ECO:0000313" key="6">
    <source>
        <dbReference type="Proteomes" id="UP001596189"/>
    </source>
</evidence>
<dbReference type="SUPFAM" id="SSF53756">
    <property type="entry name" value="UDP-Glycosyltransferase/glycogen phosphorylase"/>
    <property type="match status" value="1"/>
</dbReference>
<evidence type="ECO:0000256" key="1">
    <source>
        <dbReference type="ARBA" id="ARBA00022676"/>
    </source>
</evidence>
<reference evidence="6" key="1">
    <citation type="journal article" date="2019" name="Int. J. Syst. Evol. Microbiol.">
        <title>The Global Catalogue of Microorganisms (GCM) 10K type strain sequencing project: providing services to taxonomists for standard genome sequencing and annotation.</title>
        <authorList>
            <consortium name="The Broad Institute Genomics Platform"/>
            <consortium name="The Broad Institute Genome Sequencing Center for Infectious Disease"/>
            <person name="Wu L."/>
            <person name="Ma J."/>
        </authorList>
    </citation>
    <scope>NUCLEOTIDE SEQUENCE [LARGE SCALE GENOMIC DNA]</scope>
    <source>
        <strain evidence="6">KACC 14249</strain>
    </source>
</reference>
<dbReference type="EC" id="2.4.-.-" evidence="5"/>
<comment type="caution">
    <text evidence="5">The sequence shown here is derived from an EMBL/GenBank/DDBJ whole genome shotgun (WGS) entry which is preliminary data.</text>
</comment>
<keyword evidence="1 5" id="KW-0328">Glycosyltransferase</keyword>
<gene>
    <name evidence="5" type="ORF">ACFQDO_06095</name>
</gene>
<dbReference type="GO" id="GO:0016757">
    <property type="term" value="F:glycosyltransferase activity"/>
    <property type="evidence" value="ECO:0007669"/>
    <property type="project" value="UniProtKB-KW"/>
</dbReference>
<evidence type="ECO:0000256" key="2">
    <source>
        <dbReference type="ARBA" id="ARBA00022679"/>
    </source>
</evidence>
<proteinExistence type="predicted"/>
<dbReference type="Proteomes" id="UP001596189">
    <property type="component" value="Unassembled WGS sequence"/>
</dbReference>
<evidence type="ECO:0000259" key="3">
    <source>
        <dbReference type="Pfam" id="PF00534"/>
    </source>
</evidence>
<protein>
    <submittedName>
        <fullName evidence="5">Glycosyltransferase</fullName>
        <ecNumber evidence="5">2.4.-.-</ecNumber>
    </submittedName>
</protein>
<dbReference type="Gene3D" id="3.40.50.2000">
    <property type="entry name" value="Glycogen Phosphorylase B"/>
    <property type="match status" value="2"/>
</dbReference>
<name>A0ABW1JCY7_9ACTN</name>
<evidence type="ECO:0000259" key="4">
    <source>
        <dbReference type="Pfam" id="PF13439"/>
    </source>
</evidence>
<feature type="domain" description="Glycosyltransferase subfamily 4-like N-terminal" evidence="4">
    <location>
        <begin position="24"/>
        <end position="180"/>
    </location>
</feature>
<dbReference type="PANTHER" id="PTHR45947">
    <property type="entry name" value="SULFOQUINOVOSYL TRANSFERASE SQD2"/>
    <property type="match status" value="1"/>
</dbReference>
<dbReference type="EMBL" id="JBHSRD010000003">
    <property type="protein sequence ID" value="MFC6006699.1"/>
    <property type="molecule type" value="Genomic_DNA"/>
</dbReference>
<keyword evidence="2 5" id="KW-0808">Transferase</keyword>
<dbReference type="Pfam" id="PF00534">
    <property type="entry name" value="Glycos_transf_1"/>
    <property type="match status" value="1"/>
</dbReference>
<dbReference type="InterPro" id="IPR001296">
    <property type="entry name" value="Glyco_trans_1"/>
</dbReference>